<dbReference type="GO" id="GO:0015886">
    <property type="term" value="P:heme transport"/>
    <property type="evidence" value="ECO:0007669"/>
    <property type="project" value="InterPro"/>
</dbReference>
<dbReference type="GO" id="GO:0017004">
    <property type="term" value="P:cytochrome complex assembly"/>
    <property type="evidence" value="ECO:0007669"/>
    <property type="project" value="UniProtKB-KW"/>
</dbReference>
<evidence type="ECO:0000256" key="1">
    <source>
        <dbReference type="ARBA" id="ARBA00002442"/>
    </source>
</evidence>
<dbReference type="Proteomes" id="UP000063953">
    <property type="component" value="Chromosome"/>
</dbReference>
<evidence type="ECO:0000256" key="7">
    <source>
        <dbReference type="ARBA" id="ARBA00022519"/>
    </source>
</evidence>
<evidence type="ECO:0000256" key="11">
    <source>
        <dbReference type="ARBA" id="ARBA00023136"/>
    </source>
</evidence>
<keyword evidence="7 12" id="KW-0997">Cell inner membrane</keyword>
<evidence type="ECO:0000313" key="14">
    <source>
        <dbReference type="Proteomes" id="UP000063953"/>
    </source>
</evidence>
<dbReference type="InterPro" id="IPR052075">
    <property type="entry name" value="Heme_exporter_D"/>
</dbReference>
<comment type="subcellular location">
    <subcellularLocation>
        <location evidence="2 12">Cell inner membrane</location>
        <topology evidence="2 12">Single-pass membrane protein</topology>
    </subcellularLocation>
</comment>
<keyword evidence="10 12" id="KW-1133">Transmembrane helix</keyword>
<keyword evidence="14" id="KW-1185">Reference proteome</keyword>
<reference evidence="13 14" key="1">
    <citation type="journal article" date="2015" name="Genome Announc.">
        <title>Genome Sequences of Oblitimonas alkaliphila gen. nov. sp. nov. (Proposed), a Novel Bacterium of the Pseudomonadaceae Family.</title>
        <authorList>
            <person name="Lauer A.C."/>
            <person name="Nicholson A.C."/>
            <person name="Humrighouse B.W."/>
            <person name="Emery B."/>
            <person name="Drobish A."/>
            <person name="Juieng P."/>
            <person name="Loparev V."/>
            <person name="McQuiston J.R."/>
        </authorList>
    </citation>
    <scope>NUCLEOTIDE SEQUENCE [LARGE SCALE GENOMIC DNA]</scope>
    <source>
        <strain evidence="13 14">E5571</strain>
    </source>
</reference>
<keyword evidence="8 12" id="KW-0812">Transmembrane</keyword>
<keyword evidence="5 12" id="KW-0813">Transport</keyword>
<proteinExistence type="inferred from homology"/>
<evidence type="ECO:0000256" key="5">
    <source>
        <dbReference type="ARBA" id="ARBA00022448"/>
    </source>
</evidence>
<dbReference type="AlphaFoldDB" id="A0A0K1XBL8"/>
<keyword evidence="6 12" id="KW-1003">Cell membrane</keyword>
<dbReference type="PANTHER" id="PTHR37531">
    <property type="entry name" value="HEME EXPORTER PROTEIN D"/>
    <property type="match status" value="1"/>
</dbReference>
<dbReference type="Pfam" id="PF04995">
    <property type="entry name" value="CcmD"/>
    <property type="match status" value="1"/>
</dbReference>
<name>A0A0K1XBL8_9GAMM</name>
<evidence type="ECO:0000256" key="12">
    <source>
        <dbReference type="RuleBase" id="RU363101"/>
    </source>
</evidence>
<evidence type="ECO:0000256" key="8">
    <source>
        <dbReference type="ARBA" id="ARBA00022692"/>
    </source>
</evidence>
<dbReference type="InterPro" id="IPR007078">
    <property type="entry name" value="Haem_export_protD_CcmD"/>
</dbReference>
<evidence type="ECO:0000256" key="4">
    <source>
        <dbReference type="ARBA" id="ARBA00016461"/>
    </source>
</evidence>
<accession>A0A0K1XBL8</accession>
<dbReference type="EMBL" id="CP012365">
    <property type="protein sequence ID" value="AKX58578.1"/>
    <property type="molecule type" value="Genomic_DNA"/>
</dbReference>
<sequence length="58" mass="6643">MYFASLSDFLAMGQHGIYVWSAYAVALAVLGLNIMLPLLARRRYLKQAARQLRREQSL</sequence>
<evidence type="ECO:0000313" key="13">
    <source>
        <dbReference type="EMBL" id="AKX58578.1"/>
    </source>
</evidence>
<comment type="similarity">
    <text evidence="3 12">Belongs to the CcmD/CycX/HelD family.</text>
</comment>
<protein>
    <recommendedName>
        <fullName evidence="4 12">Heme exporter protein D</fullName>
    </recommendedName>
</protein>
<evidence type="ECO:0000256" key="3">
    <source>
        <dbReference type="ARBA" id="ARBA00008741"/>
    </source>
</evidence>
<organism evidence="13 14">
    <name type="scientific">Thiopseudomonas alkaliphila</name>
    <dbReference type="NCBI Taxonomy" id="1697053"/>
    <lineage>
        <taxon>Bacteria</taxon>
        <taxon>Pseudomonadati</taxon>
        <taxon>Pseudomonadota</taxon>
        <taxon>Gammaproteobacteria</taxon>
        <taxon>Pseudomonadales</taxon>
        <taxon>Pseudomonadaceae</taxon>
        <taxon>Thiopseudomonas</taxon>
    </lineage>
</organism>
<evidence type="ECO:0000256" key="9">
    <source>
        <dbReference type="ARBA" id="ARBA00022748"/>
    </source>
</evidence>
<feature type="transmembrane region" description="Helical" evidence="12">
    <location>
        <begin position="20"/>
        <end position="40"/>
    </location>
</feature>
<keyword evidence="9 12" id="KW-0201">Cytochrome c-type biogenesis</keyword>
<dbReference type="GO" id="GO:1903607">
    <property type="term" value="P:cytochrome c biosynthetic process"/>
    <property type="evidence" value="ECO:0007669"/>
    <property type="project" value="TreeGrafter"/>
</dbReference>
<evidence type="ECO:0000256" key="10">
    <source>
        <dbReference type="ARBA" id="ARBA00022989"/>
    </source>
</evidence>
<gene>
    <name evidence="13" type="ORF">AKN88_00425</name>
</gene>
<evidence type="ECO:0000256" key="2">
    <source>
        <dbReference type="ARBA" id="ARBA00004377"/>
    </source>
</evidence>
<comment type="function">
    <text evidence="1 12">Required for the export of heme to the periplasm for the biogenesis of c-type cytochromes.</text>
</comment>
<dbReference type="PANTHER" id="PTHR37531:SF1">
    <property type="entry name" value="HEME EXPORTER PROTEIN D"/>
    <property type="match status" value="1"/>
</dbReference>
<dbReference type="NCBIfam" id="TIGR03141">
    <property type="entry name" value="cytochro_ccmD"/>
    <property type="match status" value="1"/>
</dbReference>
<dbReference type="GO" id="GO:0005886">
    <property type="term" value="C:plasma membrane"/>
    <property type="evidence" value="ECO:0007669"/>
    <property type="project" value="UniProtKB-SubCell"/>
</dbReference>
<dbReference type="RefSeq" id="WP_053099477.1">
    <property type="nucleotide sequence ID" value="NZ_CP012365.1"/>
</dbReference>
<evidence type="ECO:0000256" key="6">
    <source>
        <dbReference type="ARBA" id="ARBA00022475"/>
    </source>
</evidence>
<dbReference type="STRING" id="1697053.AKN87_02330"/>
<keyword evidence="11 12" id="KW-0472">Membrane</keyword>